<dbReference type="EMBL" id="WSES01000012">
    <property type="protein sequence ID" value="MVW64200.1"/>
    <property type="molecule type" value="Genomic_DNA"/>
</dbReference>
<protein>
    <submittedName>
        <fullName evidence="1">Alpha/beta hydrolase</fullName>
    </submittedName>
</protein>
<dbReference type="Gene3D" id="3.40.50.1820">
    <property type="entry name" value="alpha/beta hydrolase"/>
    <property type="match status" value="1"/>
</dbReference>
<evidence type="ECO:0000313" key="1">
    <source>
        <dbReference type="EMBL" id="MVW64200.1"/>
    </source>
</evidence>
<gene>
    <name evidence="1" type="ORF">GPY61_30150</name>
</gene>
<sequence length="170" mass="18110">MRMHGLVHFIHGKESGTSGGKIAALATVARSRQWNVASLNYSHTMHPTVRLEQLLRACADVRTALLVVGSSMGGWFAAEAAGRLDACGVFLLAPADFIPTYPTQDPHVPAGRTEIVHSWDDEVIRTRTRSGSRVCASAPGTWCAATIASQPAFSCCASYSTPFYCAGRAG</sequence>
<organism evidence="1 2">
    <name type="scientific">Massilia cellulosiltytica</name>
    <dbReference type="NCBI Taxonomy" id="2683234"/>
    <lineage>
        <taxon>Bacteria</taxon>
        <taxon>Pseudomonadati</taxon>
        <taxon>Pseudomonadota</taxon>
        <taxon>Betaproteobacteria</taxon>
        <taxon>Burkholderiales</taxon>
        <taxon>Oxalobacteraceae</taxon>
        <taxon>Telluria group</taxon>
        <taxon>Massilia</taxon>
    </lineage>
</organism>
<reference evidence="1 2" key="1">
    <citation type="submission" date="2019-12" db="EMBL/GenBank/DDBJ databases">
        <authorList>
            <person name="Li C."/>
            <person name="Zhao J."/>
        </authorList>
    </citation>
    <scope>NUCLEOTIDE SEQUENCE [LARGE SCALE GENOMIC DNA]</scope>
    <source>
        <strain evidence="1 2">NEAU-DD11</strain>
    </source>
</reference>
<keyword evidence="1" id="KW-0378">Hydrolase</keyword>
<dbReference type="Proteomes" id="UP000443353">
    <property type="component" value="Unassembled WGS sequence"/>
</dbReference>
<proteinExistence type="predicted"/>
<dbReference type="InterPro" id="IPR029058">
    <property type="entry name" value="AB_hydrolase_fold"/>
</dbReference>
<dbReference type="GO" id="GO:0016787">
    <property type="term" value="F:hydrolase activity"/>
    <property type="evidence" value="ECO:0007669"/>
    <property type="project" value="UniProtKB-KW"/>
</dbReference>
<keyword evidence="2" id="KW-1185">Reference proteome</keyword>
<comment type="caution">
    <text evidence="1">The sequence shown here is derived from an EMBL/GenBank/DDBJ whole genome shotgun (WGS) entry which is preliminary data.</text>
</comment>
<dbReference type="RefSeq" id="WP_160410717.1">
    <property type="nucleotide sequence ID" value="NZ_WSES01000012.1"/>
</dbReference>
<dbReference type="AlphaFoldDB" id="A0A7X3G5S7"/>
<name>A0A7X3G5S7_9BURK</name>
<dbReference type="SUPFAM" id="SSF53474">
    <property type="entry name" value="alpha/beta-Hydrolases"/>
    <property type="match status" value="1"/>
</dbReference>
<evidence type="ECO:0000313" key="2">
    <source>
        <dbReference type="Proteomes" id="UP000443353"/>
    </source>
</evidence>
<accession>A0A7X3G5S7</accession>